<keyword evidence="3" id="KW-1185">Reference proteome</keyword>
<proteinExistence type="predicted"/>
<protein>
    <submittedName>
        <fullName evidence="2">Uncharacterized protein</fullName>
    </submittedName>
</protein>
<evidence type="ECO:0000313" key="3">
    <source>
        <dbReference type="Proteomes" id="UP001056855"/>
    </source>
</evidence>
<dbReference type="Proteomes" id="UP001056855">
    <property type="component" value="Chromosome"/>
</dbReference>
<feature type="compositionally biased region" description="Basic and acidic residues" evidence="1">
    <location>
        <begin position="1"/>
        <end position="32"/>
    </location>
</feature>
<dbReference type="AlphaFoldDB" id="A0A9E7SU88"/>
<sequence length="134" mass="15076">MAVTFRELKADGSKAGDEEPARGTDTETKAETETETSVNVEAAFTRQGTDGDALGDQASDRRELDERTLRQQVAILERLVRAERRRNQVVIDHYERVLEEREAGGERAVRESKTETKAETETESLLERVLSRLG</sequence>
<dbReference type="EMBL" id="CP100355">
    <property type="protein sequence ID" value="UTF54504.1"/>
    <property type="molecule type" value="Genomic_DNA"/>
</dbReference>
<feature type="region of interest" description="Disordered" evidence="1">
    <location>
        <begin position="102"/>
        <end position="134"/>
    </location>
</feature>
<gene>
    <name evidence="2" type="ORF">NGM29_04310</name>
</gene>
<dbReference type="GeneID" id="73289242"/>
<evidence type="ECO:0000256" key="1">
    <source>
        <dbReference type="SAM" id="MobiDB-lite"/>
    </source>
</evidence>
<accession>A0A9E7SU88</accession>
<dbReference type="KEGG" id="sawl:NGM29_04310"/>
<organism evidence="2 3">
    <name type="scientific">Natronosalvus rutilus</name>
    <dbReference type="NCBI Taxonomy" id="2953753"/>
    <lineage>
        <taxon>Archaea</taxon>
        <taxon>Methanobacteriati</taxon>
        <taxon>Methanobacteriota</taxon>
        <taxon>Stenosarchaea group</taxon>
        <taxon>Halobacteria</taxon>
        <taxon>Halobacteriales</taxon>
        <taxon>Natrialbaceae</taxon>
        <taxon>Natronosalvus</taxon>
    </lineage>
</organism>
<dbReference type="RefSeq" id="WP_254159172.1">
    <property type="nucleotide sequence ID" value="NZ_CP100355.1"/>
</dbReference>
<reference evidence="2" key="1">
    <citation type="submission" date="2022-06" db="EMBL/GenBank/DDBJ databases">
        <title>Diverse halophilic archaea isolated from saline environments.</title>
        <authorList>
            <person name="Cui H.-L."/>
        </authorList>
    </citation>
    <scope>NUCLEOTIDE SEQUENCE</scope>
    <source>
        <strain evidence="2">WLHS1</strain>
    </source>
</reference>
<name>A0A9E7SU88_9EURY</name>
<evidence type="ECO:0000313" key="2">
    <source>
        <dbReference type="EMBL" id="UTF54504.1"/>
    </source>
</evidence>
<feature type="region of interest" description="Disordered" evidence="1">
    <location>
        <begin position="1"/>
        <end position="65"/>
    </location>
</feature>